<keyword evidence="2" id="KW-0001">2Fe-2S</keyword>
<protein>
    <submittedName>
        <fullName evidence="10">Dihydroxy-acid dehydratase</fullName>
        <ecNumber evidence="10">4.2.1.9</ecNumber>
    </submittedName>
</protein>
<keyword evidence="6 10" id="KW-0456">Lyase</keyword>
<dbReference type="SUPFAM" id="SSF143975">
    <property type="entry name" value="IlvD/EDD N-terminal domain-like"/>
    <property type="match status" value="1"/>
</dbReference>
<reference evidence="10 11" key="1">
    <citation type="submission" date="2020-07" db="EMBL/GenBank/DDBJ databases">
        <title>Sequencing the genomes of 1000 actinobacteria strains.</title>
        <authorList>
            <person name="Klenk H.-P."/>
        </authorList>
    </citation>
    <scope>NUCLEOTIDE SEQUENCE [LARGE SCALE GENOMIC DNA]</scope>
    <source>
        <strain evidence="10 11">DSM 23737</strain>
    </source>
</reference>
<dbReference type="InterPro" id="IPR000581">
    <property type="entry name" value="ILV_EDD_N"/>
</dbReference>
<gene>
    <name evidence="10" type="ORF">FB555_001742</name>
</gene>
<dbReference type="PROSITE" id="PS00886">
    <property type="entry name" value="ILVD_EDD_1"/>
    <property type="match status" value="1"/>
</dbReference>
<dbReference type="InterPro" id="IPR056740">
    <property type="entry name" value="ILV_EDD_C"/>
</dbReference>
<dbReference type="GO" id="GO:0046872">
    <property type="term" value="F:metal ion binding"/>
    <property type="evidence" value="ECO:0007669"/>
    <property type="project" value="UniProtKB-KW"/>
</dbReference>
<evidence type="ECO:0000256" key="7">
    <source>
        <dbReference type="ARBA" id="ARBA00023304"/>
    </source>
</evidence>
<dbReference type="AlphaFoldDB" id="A0A7W3JUS9"/>
<evidence type="ECO:0000313" key="10">
    <source>
        <dbReference type="EMBL" id="MBA8829626.1"/>
    </source>
</evidence>
<dbReference type="PANTHER" id="PTHR43183:SF1">
    <property type="entry name" value="HYPOTHETICAL DIHYDROXY-ACID DEHYDRATASE (EUROFUNG)-RELATED"/>
    <property type="match status" value="1"/>
</dbReference>
<comment type="similarity">
    <text evidence="1">Belongs to the IlvD/Edd family.</text>
</comment>
<sequence length="572" mass="60156">MLRSQKWLAGDDEVSVAHRVALRSVGLTIEPGDERPVIGIADSSSELNPCNLPLRKLADAAHAGILSAGGLPVRFPTMSLGEDLMKPSAFLYRNLLAMEIEEMLRSNPLDGIVLLANCDKTVPATLMGAASANLPAIAVLGGARPVSVFRGKKIGTGTDLWRAWEDRRAGRLTESGWAEFEACLSCGVGACNTMGTASTMALMTEALGMALPGASTSPSGSEESLREAHAAGVRAVELVRQDIRPRDIMTLKAFENAVTVLHAIGGSTNAVIHLPAIAGRLGLKLGLVRMSQLGEGVPVLADVEPSGTMLIHDFHEAGGLPVLARELNEHLNLDEASVSGLTLRDIIANAGERGTAIRTVTNPLFANGSFSVVSGSLAPDGAVIKTSAATASLFTHTGPALVFDNYDDMRARIDDPELNVTAETVLVLKGCGPVGVPGMPEWGMIPIPAKLAAAGVTDMVRVSDSRMSGTSFGTVFLHVAPEAAVGGPIAFVRDGDLIAVNIESGSLDLLISPEEFTTRRAAWVRPVSAHLRGWPALYEKHVTQAPEGCDFDFLQAPTPEKLVFVEPVVGRS</sequence>
<accession>A0A7W3JUS9</accession>
<keyword evidence="7" id="KW-0100">Branched-chain amino acid biosynthesis</keyword>
<keyword evidence="5" id="KW-0411">Iron-sulfur</keyword>
<dbReference type="RefSeq" id="WP_182485055.1">
    <property type="nucleotide sequence ID" value="NZ_JACGWU010000006.1"/>
</dbReference>
<keyword evidence="3" id="KW-0479">Metal-binding</keyword>
<evidence type="ECO:0000256" key="4">
    <source>
        <dbReference type="ARBA" id="ARBA00023004"/>
    </source>
</evidence>
<dbReference type="GO" id="GO:0004160">
    <property type="term" value="F:dihydroxy-acid dehydratase activity"/>
    <property type="evidence" value="ECO:0007669"/>
    <property type="project" value="UniProtKB-EC"/>
</dbReference>
<feature type="domain" description="Dihydroxy-acid/6-phosphogluconate dehydratase N-terminal" evidence="8">
    <location>
        <begin position="35"/>
        <end position="345"/>
    </location>
</feature>
<dbReference type="SUPFAM" id="SSF52016">
    <property type="entry name" value="LeuD/IlvD-like"/>
    <property type="match status" value="1"/>
</dbReference>
<keyword evidence="11" id="KW-1185">Reference proteome</keyword>
<dbReference type="EMBL" id="JACGWU010000006">
    <property type="protein sequence ID" value="MBA8829626.1"/>
    <property type="molecule type" value="Genomic_DNA"/>
</dbReference>
<keyword evidence="7" id="KW-0028">Amino-acid biosynthesis</keyword>
<dbReference type="FunFam" id="3.50.30.80:FF:000001">
    <property type="entry name" value="Dihydroxy-acid dehydratase"/>
    <property type="match status" value="1"/>
</dbReference>
<dbReference type="InterPro" id="IPR037237">
    <property type="entry name" value="IlvD/EDD_N"/>
</dbReference>
<keyword evidence="4" id="KW-0408">Iron</keyword>
<dbReference type="GO" id="GO:0051537">
    <property type="term" value="F:2 iron, 2 sulfur cluster binding"/>
    <property type="evidence" value="ECO:0007669"/>
    <property type="project" value="UniProtKB-KW"/>
</dbReference>
<evidence type="ECO:0000256" key="1">
    <source>
        <dbReference type="ARBA" id="ARBA00006486"/>
    </source>
</evidence>
<dbReference type="InterPro" id="IPR042096">
    <property type="entry name" value="Dihydro-acid_dehy_C"/>
</dbReference>
<dbReference type="PANTHER" id="PTHR43183">
    <property type="entry name" value="HYPOTHETICAL DIHYDROXYACID DEHYDRATASE (EUROFUNG)-RELATED"/>
    <property type="match status" value="1"/>
</dbReference>
<dbReference type="NCBIfam" id="NF004784">
    <property type="entry name" value="PRK06131.1"/>
    <property type="match status" value="1"/>
</dbReference>
<dbReference type="InterPro" id="IPR020558">
    <property type="entry name" value="DiOHA_6PGluconate_deHydtase_CS"/>
</dbReference>
<dbReference type="Gene3D" id="3.50.30.80">
    <property type="entry name" value="IlvD/EDD C-terminal domain-like"/>
    <property type="match status" value="1"/>
</dbReference>
<comment type="caution">
    <text evidence="10">The sequence shown here is derived from an EMBL/GenBank/DDBJ whole genome shotgun (WGS) entry which is preliminary data.</text>
</comment>
<feature type="domain" description="Dihydroxy-acid/6-phosphogluconate dehydratase C-terminal" evidence="9">
    <location>
        <begin position="356"/>
        <end position="549"/>
    </location>
</feature>
<dbReference type="InterPro" id="IPR052352">
    <property type="entry name" value="Sugar_Degrad_Dehydratases"/>
</dbReference>
<proteinExistence type="inferred from homology"/>
<evidence type="ECO:0000313" key="11">
    <source>
        <dbReference type="Proteomes" id="UP000524237"/>
    </source>
</evidence>
<dbReference type="Proteomes" id="UP000524237">
    <property type="component" value="Unassembled WGS sequence"/>
</dbReference>
<evidence type="ECO:0000256" key="6">
    <source>
        <dbReference type="ARBA" id="ARBA00023239"/>
    </source>
</evidence>
<evidence type="ECO:0000256" key="2">
    <source>
        <dbReference type="ARBA" id="ARBA00022714"/>
    </source>
</evidence>
<evidence type="ECO:0000256" key="3">
    <source>
        <dbReference type="ARBA" id="ARBA00022723"/>
    </source>
</evidence>
<dbReference type="EC" id="4.2.1.9" evidence="10"/>
<dbReference type="GO" id="GO:0009082">
    <property type="term" value="P:branched-chain amino acid biosynthetic process"/>
    <property type="evidence" value="ECO:0007669"/>
    <property type="project" value="UniProtKB-KW"/>
</dbReference>
<evidence type="ECO:0000256" key="5">
    <source>
        <dbReference type="ARBA" id="ARBA00023014"/>
    </source>
</evidence>
<name>A0A7W3JUS9_9MICO</name>
<dbReference type="Pfam" id="PF00920">
    <property type="entry name" value="ILVD_EDD_N"/>
    <property type="match status" value="1"/>
</dbReference>
<dbReference type="Pfam" id="PF24877">
    <property type="entry name" value="ILV_EDD_C"/>
    <property type="match status" value="1"/>
</dbReference>
<evidence type="ECO:0000259" key="9">
    <source>
        <dbReference type="Pfam" id="PF24877"/>
    </source>
</evidence>
<organism evidence="10 11">
    <name type="scientific">Alpinimonas psychrophila</name>
    <dbReference type="NCBI Taxonomy" id="748908"/>
    <lineage>
        <taxon>Bacteria</taxon>
        <taxon>Bacillati</taxon>
        <taxon>Actinomycetota</taxon>
        <taxon>Actinomycetes</taxon>
        <taxon>Micrococcales</taxon>
        <taxon>Microbacteriaceae</taxon>
        <taxon>Alpinimonas</taxon>
    </lineage>
</organism>
<evidence type="ECO:0000259" key="8">
    <source>
        <dbReference type="Pfam" id="PF00920"/>
    </source>
</evidence>